<sequence length="165" mass="19109">MYYMNPWSWCEIWAAESIQNTLNPTQSNQRAETLFHNFLNYGPSPRIVYKNHDALKAYDQEIDHAIRKVELSHLQLHAYPWSGSMLGWQDEPIRDTLCKLLYIYRGDPPSRARLSIISRCILGRLAYKFDGDVIEFIKFAEQVLEDVSPAVAAGEVWLSQFPLMG</sequence>
<reference evidence="1 2" key="1">
    <citation type="journal article" date="2019" name="Nat. Ecol. Evol.">
        <title>Megaphylogeny resolves global patterns of mushroom evolution.</title>
        <authorList>
            <person name="Varga T."/>
            <person name="Krizsan K."/>
            <person name="Foldi C."/>
            <person name="Dima B."/>
            <person name="Sanchez-Garcia M."/>
            <person name="Sanchez-Ramirez S."/>
            <person name="Szollosi G.J."/>
            <person name="Szarkandi J.G."/>
            <person name="Papp V."/>
            <person name="Albert L."/>
            <person name="Andreopoulos W."/>
            <person name="Angelini C."/>
            <person name="Antonin V."/>
            <person name="Barry K.W."/>
            <person name="Bougher N.L."/>
            <person name="Buchanan P."/>
            <person name="Buyck B."/>
            <person name="Bense V."/>
            <person name="Catcheside P."/>
            <person name="Chovatia M."/>
            <person name="Cooper J."/>
            <person name="Damon W."/>
            <person name="Desjardin D."/>
            <person name="Finy P."/>
            <person name="Geml J."/>
            <person name="Haridas S."/>
            <person name="Hughes K."/>
            <person name="Justo A."/>
            <person name="Karasinski D."/>
            <person name="Kautmanova I."/>
            <person name="Kiss B."/>
            <person name="Kocsube S."/>
            <person name="Kotiranta H."/>
            <person name="LaButti K.M."/>
            <person name="Lechner B.E."/>
            <person name="Liimatainen K."/>
            <person name="Lipzen A."/>
            <person name="Lukacs Z."/>
            <person name="Mihaltcheva S."/>
            <person name="Morgado L.N."/>
            <person name="Niskanen T."/>
            <person name="Noordeloos M.E."/>
            <person name="Ohm R.A."/>
            <person name="Ortiz-Santana B."/>
            <person name="Ovrebo C."/>
            <person name="Racz N."/>
            <person name="Riley R."/>
            <person name="Savchenko A."/>
            <person name="Shiryaev A."/>
            <person name="Soop K."/>
            <person name="Spirin V."/>
            <person name="Szebenyi C."/>
            <person name="Tomsovsky M."/>
            <person name="Tulloss R.E."/>
            <person name="Uehling J."/>
            <person name="Grigoriev I.V."/>
            <person name="Vagvolgyi C."/>
            <person name="Papp T."/>
            <person name="Martin F.M."/>
            <person name="Miettinen O."/>
            <person name="Hibbett D.S."/>
            <person name="Nagy L.G."/>
        </authorList>
    </citation>
    <scope>NUCLEOTIDE SEQUENCE [LARGE SCALE GENOMIC DNA]</scope>
    <source>
        <strain evidence="1 2">NL-1719</strain>
    </source>
</reference>
<protein>
    <submittedName>
        <fullName evidence="1">Uncharacterized protein</fullName>
    </submittedName>
</protein>
<evidence type="ECO:0000313" key="1">
    <source>
        <dbReference type="EMBL" id="TFK63567.1"/>
    </source>
</evidence>
<dbReference type="EMBL" id="ML208516">
    <property type="protein sequence ID" value="TFK63567.1"/>
    <property type="molecule type" value="Genomic_DNA"/>
</dbReference>
<keyword evidence="2" id="KW-1185">Reference proteome</keyword>
<dbReference type="Proteomes" id="UP000308600">
    <property type="component" value="Unassembled WGS sequence"/>
</dbReference>
<gene>
    <name evidence="1" type="ORF">BDN72DRAFT_310595</name>
</gene>
<name>A0ACD3ADA9_9AGAR</name>
<organism evidence="1 2">
    <name type="scientific">Pluteus cervinus</name>
    <dbReference type="NCBI Taxonomy" id="181527"/>
    <lineage>
        <taxon>Eukaryota</taxon>
        <taxon>Fungi</taxon>
        <taxon>Dikarya</taxon>
        <taxon>Basidiomycota</taxon>
        <taxon>Agaricomycotina</taxon>
        <taxon>Agaricomycetes</taxon>
        <taxon>Agaricomycetidae</taxon>
        <taxon>Agaricales</taxon>
        <taxon>Pluteineae</taxon>
        <taxon>Pluteaceae</taxon>
        <taxon>Pluteus</taxon>
    </lineage>
</organism>
<proteinExistence type="predicted"/>
<accession>A0ACD3ADA9</accession>
<evidence type="ECO:0000313" key="2">
    <source>
        <dbReference type="Proteomes" id="UP000308600"/>
    </source>
</evidence>